<accession>A0A2M7W1U4</accession>
<dbReference type="EMBL" id="PFQB01000078">
    <property type="protein sequence ID" value="PJA13680.1"/>
    <property type="molecule type" value="Genomic_DNA"/>
</dbReference>
<protein>
    <submittedName>
        <fullName evidence="1">Uncharacterized protein</fullName>
    </submittedName>
</protein>
<sequence>MLIASRVDGDDQLKLAVKYAEQVKTCTAGCADWVAVDGRGLEDMLKGVQPLFDQLTAKSIAFALQIVKYENYHPNLSELFILHSLVGEGRVGVSGEIEPDSKKDIIANILAMDIAKETEGGFVSNLDARNQEFLFGRAVVAAFAEKDTVREEMPVSVG</sequence>
<evidence type="ECO:0000313" key="1">
    <source>
        <dbReference type="EMBL" id="PJA13680.1"/>
    </source>
</evidence>
<evidence type="ECO:0000313" key="2">
    <source>
        <dbReference type="Proteomes" id="UP000228952"/>
    </source>
</evidence>
<comment type="caution">
    <text evidence="1">The sequence shown here is derived from an EMBL/GenBank/DDBJ whole genome shotgun (WGS) entry which is preliminary data.</text>
</comment>
<dbReference type="AlphaFoldDB" id="A0A2M7W1U4"/>
<proteinExistence type="predicted"/>
<organism evidence="1 2">
    <name type="scientific">Candidatus Dojkabacteria bacterium CG_4_10_14_0_2_um_filter_Dojkabacteria_WS6_41_15</name>
    <dbReference type="NCBI Taxonomy" id="2014249"/>
    <lineage>
        <taxon>Bacteria</taxon>
        <taxon>Candidatus Dojkabacteria</taxon>
    </lineage>
</organism>
<name>A0A2M7W1U4_9BACT</name>
<dbReference type="Proteomes" id="UP000228952">
    <property type="component" value="Unassembled WGS sequence"/>
</dbReference>
<gene>
    <name evidence="1" type="ORF">COX64_03170</name>
</gene>
<reference evidence="2" key="1">
    <citation type="submission" date="2017-09" db="EMBL/GenBank/DDBJ databases">
        <title>Depth-based differentiation of microbial function through sediment-hosted aquifers and enrichment of novel symbionts in the deep terrestrial subsurface.</title>
        <authorList>
            <person name="Probst A.J."/>
            <person name="Ladd B."/>
            <person name="Jarett J.K."/>
            <person name="Geller-Mcgrath D.E."/>
            <person name="Sieber C.M.K."/>
            <person name="Emerson J.B."/>
            <person name="Anantharaman K."/>
            <person name="Thomas B.C."/>
            <person name="Malmstrom R."/>
            <person name="Stieglmeier M."/>
            <person name="Klingl A."/>
            <person name="Woyke T."/>
            <person name="Ryan C.M."/>
            <person name="Banfield J.F."/>
        </authorList>
    </citation>
    <scope>NUCLEOTIDE SEQUENCE [LARGE SCALE GENOMIC DNA]</scope>
</reference>